<comment type="caution">
    <text evidence="1">The sequence shown here is derived from an EMBL/GenBank/DDBJ whole genome shotgun (WGS) entry which is preliminary data.</text>
</comment>
<evidence type="ECO:0000313" key="1">
    <source>
        <dbReference type="EMBL" id="NFA59610.1"/>
    </source>
</evidence>
<dbReference type="Proteomes" id="UP000473089">
    <property type="component" value="Unassembled WGS sequence"/>
</dbReference>
<accession>A0A6M0SY27</accession>
<dbReference type="EMBL" id="SGJP01000006">
    <property type="protein sequence ID" value="NFA59610.1"/>
    <property type="molecule type" value="Genomic_DNA"/>
</dbReference>
<dbReference type="PROSITE" id="PS51257">
    <property type="entry name" value="PROKAR_LIPOPROTEIN"/>
    <property type="match status" value="1"/>
</dbReference>
<proteinExistence type="predicted"/>
<dbReference type="AlphaFoldDB" id="A0A6M0SY27"/>
<gene>
    <name evidence="1" type="ORF">EXM42_04125</name>
</gene>
<organism evidence="1 2">
    <name type="scientific">Clostridium botulinum</name>
    <dbReference type="NCBI Taxonomy" id="1491"/>
    <lineage>
        <taxon>Bacteria</taxon>
        <taxon>Bacillati</taxon>
        <taxon>Bacillota</taxon>
        <taxon>Clostridia</taxon>
        <taxon>Eubacteriales</taxon>
        <taxon>Clostridiaceae</taxon>
        <taxon>Clostridium</taxon>
    </lineage>
</organism>
<evidence type="ECO:0000313" key="2">
    <source>
        <dbReference type="Proteomes" id="UP000473089"/>
    </source>
</evidence>
<protein>
    <recommendedName>
        <fullName evidence="3">Lipoprotein</fullName>
    </recommendedName>
</protein>
<reference evidence="1 2" key="1">
    <citation type="submission" date="2019-02" db="EMBL/GenBank/DDBJ databases">
        <title>Genome sequencing of Clostridium botulinum clinical isolates.</title>
        <authorList>
            <person name="Brunt J."/>
            <person name="Van Vliet A.H.M."/>
            <person name="Stringer S.C."/>
            <person name="Grant K.A."/>
            <person name="Carter A.C."/>
            <person name="Peck M.W."/>
        </authorList>
    </citation>
    <scope>NUCLEOTIDE SEQUENCE [LARGE SCALE GENOMIC DNA]</scope>
    <source>
        <strain evidence="1 2">R1125/03</strain>
    </source>
</reference>
<name>A0A6M0SY27_CLOBO</name>
<evidence type="ECO:0008006" key="3">
    <source>
        <dbReference type="Google" id="ProtNLM"/>
    </source>
</evidence>
<sequence length="250" mass="27849">MNKIIIEFTLIIIGVLTLASCSQKSKSKIKFHEEIAPYIKEETSKYSYKINNTVRIKSNCGNLKIKKGNVDEVKVNMEKLVGGKSEDKLQEALDSINCNLEDKTININLSSKDKSNINSINVETNIVIPEDISSINIQNNIGNIELEGNYKDLKVNMKNGNISYKGELNKSSISSKVGNINLDLQRLVKDYKYEINGGVVNVNIKVPKDSKISLIGSMINKIKVKDRTNVNKNGAVFDINIKTGNVNIEN</sequence>